<dbReference type="Proteomes" id="UP000887013">
    <property type="component" value="Unassembled WGS sequence"/>
</dbReference>
<evidence type="ECO:0000313" key="1">
    <source>
        <dbReference type="EMBL" id="GFU36532.1"/>
    </source>
</evidence>
<comment type="caution">
    <text evidence="1">The sequence shown here is derived from an EMBL/GenBank/DDBJ whole genome shotgun (WGS) entry which is preliminary data.</text>
</comment>
<reference evidence="1" key="1">
    <citation type="submission" date="2020-08" db="EMBL/GenBank/DDBJ databases">
        <title>Multicomponent nature underlies the extraordinary mechanical properties of spider dragline silk.</title>
        <authorList>
            <person name="Kono N."/>
            <person name="Nakamura H."/>
            <person name="Mori M."/>
            <person name="Yoshida Y."/>
            <person name="Ohtoshi R."/>
            <person name="Malay A.D."/>
            <person name="Moran D.A.P."/>
            <person name="Tomita M."/>
            <person name="Numata K."/>
            <person name="Arakawa K."/>
        </authorList>
    </citation>
    <scope>NUCLEOTIDE SEQUENCE</scope>
</reference>
<proteinExistence type="predicted"/>
<gene>
    <name evidence="1" type="ORF">NPIL_695611</name>
</gene>
<dbReference type="AlphaFoldDB" id="A0A8X6QXZ4"/>
<sequence length="116" mass="13243">MIPYLHGDTESSFHITVVPKCIKKRDFYDLSAEEGKAIQEIHLEWQPEEPRPFVVFSEWKLPVGNLPGIATFGFISPCRLGMISYWTPSQCSKKNQVSFGCEGSSYQPILRIFTQT</sequence>
<protein>
    <submittedName>
        <fullName evidence="1">Uncharacterized protein</fullName>
    </submittedName>
</protein>
<keyword evidence="2" id="KW-1185">Reference proteome</keyword>
<organism evidence="1 2">
    <name type="scientific">Nephila pilipes</name>
    <name type="common">Giant wood spider</name>
    <name type="synonym">Nephila maculata</name>
    <dbReference type="NCBI Taxonomy" id="299642"/>
    <lineage>
        <taxon>Eukaryota</taxon>
        <taxon>Metazoa</taxon>
        <taxon>Ecdysozoa</taxon>
        <taxon>Arthropoda</taxon>
        <taxon>Chelicerata</taxon>
        <taxon>Arachnida</taxon>
        <taxon>Araneae</taxon>
        <taxon>Araneomorphae</taxon>
        <taxon>Entelegynae</taxon>
        <taxon>Araneoidea</taxon>
        <taxon>Nephilidae</taxon>
        <taxon>Nephila</taxon>
    </lineage>
</organism>
<evidence type="ECO:0000313" key="2">
    <source>
        <dbReference type="Proteomes" id="UP000887013"/>
    </source>
</evidence>
<dbReference type="EMBL" id="BMAW01034749">
    <property type="protein sequence ID" value="GFU36532.1"/>
    <property type="molecule type" value="Genomic_DNA"/>
</dbReference>
<accession>A0A8X6QXZ4</accession>
<name>A0A8X6QXZ4_NEPPI</name>